<dbReference type="STRING" id="81985.R0IJL8"/>
<dbReference type="OrthoDB" id="361870at2759"/>
<keyword evidence="2" id="KW-1185">Reference proteome</keyword>
<reference evidence="2" key="1">
    <citation type="journal article" date="2013" name="Nat. Genet.">
        <title>The Capsella rubella genome and the genomic consequences of rapid mating system evolution.</title>
        <authorList>
            <person name="Slotte T."/>
            <person name="Hazzouri K.M."/>
            <person name="Agren J.A."/>
            <person name="Koenig D."/>
            <person name="Maumus F."/>
            <person name="Guo Y.L."/>
            <person name="Steige K."/>
            <person name="Platts A.E."/>
            <person name="Escobar J.S."/>
            <person name="Newman L.K."/>
            <person name="Wang W."/>
            <person name="Mandakova T."/>
            <person name="Vello E."/>
            <person name="Smith L.M."/>
            <person name="Henz S.R."/>
            <person name="Steffen J."/>
            <person name="Takuno S."/>
            <person name="Brandvain Y."/>
            <person name="Coop G."/>
            <person name="Andolfatto P."/>
            <person name="Hu T.T."/>
            <person name="Blanchette M."/>
            <person name="Clark R.M."/>
            <person name="Quesneville H."/>
            <person name="Nordborg M."/>
            <person name="Gaut B.S."/>
            <person name="Lysak M.A."/>
            <person name="Jenkins J."/>
            <person name="Grimwood J."/>
            <person name="Chapman J."/>
            <person name="Prochnik S."/>
            <person name="Shu S."/>
            <person name="Rokhsar D."/>
            <person name="Schmutz J."/>
            <person name="Weigel D."/>
            <person name="Wright S.I."/>
        </authorList>
    </citation>
    <scope>NUCLEOTIDE SEQUENCE [LARGE SCALE GENOMIC DNA]</scope>
    <source>
        <strain evidence="2">cv. Monte Gargano</strain>
    </source>
</reference>
<dbReference type="KEGG" id="crb:17898592"/>
<organism evidence="1 2">
    <name type="scientific">Capsella rubella</name>
    <dbReference type="NCBI Taxonomy" id="81985"/>
    <lineage>
        <taxon>Eukaryota</taxon>
        <taxon>Viridiplantae</taxon>
        <taxon>Streptophyta</taxon>
        <taxon>Embryophyta</taxon>
        <taxon>Tracheophyta</taxon>
        <taxon>Spermatophyta</taxon>
        <taxon>Magnoliopsida</taxon>
        <taxon>eudicotyledons</taxon>
        <taxon>Gunneridae</taxon>
        <taxon>Pentapetalae</taxon>
        <taxon>rosids</taxon>
        <taxon>malvids</taxon>
        <taxon>Brassicales</taxon>
        <taxon>Brassicaceae</taxon>
        <taxon>Camelineae</taxon>
        <taxon>Capsella</taxon>
    </lineage>
</organism>
<dbReference type="AlphaFoldDB" id="R0IJL8"/>
<dbReference type="Proteomes" id="UP000029121">
    <property type="component" value="Unassembled WGS sequence"/>
</dbReference>
<protein>
    <submittedName>
        <fullName evidence="1">Uncharacterized protein</fullName>
    </submittedName>
</protein>
<name>R0IJL8_9BRAS</name>
<gene>
    <name evidence="1" type="ORF">CARUB_v10010690mg</name>
</gene>
<proteinExistence type="predicted"/>
<evidence type="ECO:0000313" key="1">
    <source>
        <dbReference type="EMBL" id="EOA38690.1"/>
    </source>
</evidence>
<evidence type="ECO:0000313" key="2">
    <source>
        <dbReference type="Proteomes" id="UP000029121"/>
    </source>
</evidence>
<sequence>MATMATQGPWLRIASVSQPKPVTKSTELGFLTSQLSGVRISHSYSDVINRTALPSAPSLQPIVARTLLSILIPDFFLLGFNNLCQSLNVFLAFRLSFKLRRIYQCFNSCNEISYRL</sequence>
<dbReference type="EMBL" id="KB870805">
    <property type="protein sequence ID" value="EOA38690.1"/>
    <property type="molecule type" value="Genomic_DNA"/>
</dbReference>
<accession>R0IJL8</accession>